<name>A0A143GP02_9PSED</name>
<dbReference type="AlphaFoldDB" id="A0A143GP02"/>
<evidence type="ECO:0000313" key="1">
    <source>
        <dbReference type="EMBL" id="MDR0190589.1"/>
    </source>
</evidence>
<dbReference type="KEGG" id="pym:AK972_5050"/>
<dbReference type="EMBL" id="JACAQR010000023">
    <property type="protein sequence ID" value="NWD43735.1"/>
    <property type="molecule type" value="Genomic_DNA"/>
</dbReference>
<proteinExistence type="predicted"/>
<evidence type="ECO:0000313" key="3">
    <source>
        <dbReference type="Proteomes" id="UP000546584"/>
    </source>
</evidence>
<dbReference type="EMBL" id="JAVGXC010000016">
    <property type="protein sequence ID" value="MDR0190589.1"/>
    <property type="molecule type" value="Genomic_DNA"/>
</dbReference>
<dbReference type="RefSeq" id="WP_063033141.1">
    <property type="nucleotide sequence ID" value="NZ_CP012400.2"/>
</dbReference>
<comment type="caution">
    <text evidence="2">The sequence shown here is derived from an EMBL/GenBank/DDBJ whole genome shotgun (WGS) entry which is preliminary data.</text>
</comment>
<reference evidence="1 4" key="2">
    <citation type="journal article" date="2023" name="Microbiol. Resour. Announc.">
        <title>Whole-genome sequence of Pseudomonas yamanorum OLsAu1 isolated from the edible ectomycorrhizal mushroom Lactarius sp. section Deliciosi.</title>
        <authorList>
            <person name="Ramirez-Mendoza R."/>
            <person name="Angeles-Argaiz R.E."/>
            <person name="Hernandez-Oaxaca D."/>
            <person name="Aguirre-Beltran L."/>
            <person name="Almaraz-Suarez J."/>
            <person name="Perez-Moreno J."/>
        </authorList>
    </citation>
    <scope>NUCLEOTIDE SEQUENCE [LARGE SCALE GENOMIC DNA]</scope>
    <source>
        <strain evidence="1 4">OLsAu1</strain>
    </source>
</reference>
<dbReference type="GeneID" id="93512957"/>
<gene>
    <name evidence="2" type="ORF">HX826_17815</name>
    <name evidence="1" type="ORF">RCO22_16735</name>
</gene>
<reference evidence="2 3" key="1">
    <citation type="submission" date="2020-04" db="EMBL/GenBank/DDBJ databases">
        <title>Molecular characterization of pseudomonads from Agaricus bisporus reveal novel blotch 2 pathogens in Western Europe.</title>
        <authorList>
            <person name="Taparia T."/>
            <person name="Krijger M."/>
            <person name="Haynes E."/>
            <person name="Elpinstone J.G."/>
            <person name="Noble R."/>
            <person name="Van Der Wolf J."/>
        </authorList>
    </citation>
    <scope>NUCLEOTIDE SEQUENCE [LARGE SCALE GENOMIC DNA]</scope>
    <source>
        <strain evidence="2 3">IPO3753</strain>
    </source>
</reference>
<dbReference type="OrthoDB" id="7017184at2"/>
<sequence length="120" mass="13077">MGLPDDDQHRQVFLDQLVSGNDAHLPLSPGITLLPIKAGTQRGLALQIAPEALQAGQLQHVLERRFEHALAFDGCFVYLDAKGALVIWHALPVDGAALNDTVSRILSLAKLEALDVRRPR</sequence>
<keyword evidence="4" id="KW-1185">Reference proteome</keyword>
<organism evidence="2 3">
    <name type="scientific">Pseudomonas yamanorum</name>
    <dbReference type="NCBI Taxonomy" id="515393"/>
    <lineage>
        <taxon>Bacteria</taxon>
        <taxon>Pseudomonadati</taxon>
        <taxon>Pseudomonadota</taxon>
        <taxon>Gammaproteobacteria</taxon>
        <taxon>Pseudomonadales</taxon>
        <taxon>Pseudomonadaceae</taxon>
        <taxon>Pseudomonas</taxon>
    </lineage>
</organism>
<dbReference type="Proteomes" id="UP000546584">
    <property type="component" value="Unassembled WGS sequence"/>
</dbReference>
<protein>
    <submittedName>
        <fullName evidence="2">Transcriptional regulator</fullName>
    </submittedName>
</protein>
<dbReference type="Proteomes" id="UP001224477">
    <property type="component" value="Unassembled WGS sequence"/>
</dbReference>
<accession>A0A1H2FY89</accession>
<accession>A0A143GP02</accession>
<evidence type="ECO:0000313" key="4">
    <source>
        <dbReference type="Proteomes" id="UP001224477"/>
    </source>
</evidence>
<evidence type="ECO:0000313" key="2">
    <source>
        <dbReference type="EMBL" id="NWD43735.1"/>
    </source>
</evidence>